<gene>
    <name evidence="3" type="primary">LOC104739371</name>
</gene>
<dbReference type="Proteomes" id="UP000694864">
    <property type="component" value="Chromosome 14"/>
</dbReference>
<feature type="compositionally biased region" description="Basic residues" evidence="1">
    <location>
        <begin position="295"/>
        <end position="307"/>
    </location>
</feature>
<evidence type="ECO:0000256" key="1">
    <source>
        <dbReference type="SAM" id="MobiDB-lite"/>
    </source>
</evidence>
<protein>
    <submittedName>
        <fullName evidence="3">Neuroguidin</fullName>
    </submittedName>
</protein>
<dbReference type="RefSeq" id="XP_010457995.1">
    <property type="nucleotide sequence ID" value="XM_010459693.1"/>
</dbReference>
<name>A0ABM0VLF6_CAMSA</name>
<feature type="region of interest" description="Disordered" evidence="1">
    <location>
        <begin position="245"/>
        <end position="271"/>
    </location>
</feature>
<dbReference type="GeneID" id="104739371"/>
<organism evidence="2 3">
    <name type="scientific">Camelina sativa</name>
    <name type="common">False flax</name>
    <name type="synonym">Myagrum sativum</name>
    <dbReference type="NCBI Taxonomy" id="90675"/>
    <lineage>
        <taxon>Eukaryota</taxon>
        <taxon>Viridiplantae</taxon>
        <taxon>Streptophyta</taxon>
        <taxon>Embryophyta</taxon>
        <taxon>Tracheophyta</taxon>
        <taxon>Spermatophyta</taxon>
        <taxon>Magnoliopsida</taxon>
        <taxon>eudicotyledons</taxon>
        <taxon>Gunneridae</taxon>
        <taxon>Pentapetalae</taxon>
        <taxon>rosids</taxon>
        <taxon>malvids</taxon>
        <taxon>Brassicales</taxon>
        <taxon>Brassicaceae</taxon>
        <taxon>Camelineae</taxon>
        <taxon>Camelina</taxon>
    </lineage>
</organism>
<keyword evidence="2" id="KW-1185">Reference proteome</keyword>
<feature type="compositionally biased region" description="Basic and acidic residues" evidence="1">
    <location>
        <begin position="180"/>
        <end position="189"/>
    </location>
</feature>
<reference evidence="3" key="2">
    <citation type="submission" date="2025-08" db="UniProtKB">
        <authorList>
            <consortium name="RefSeq"/>
        </authorList>
    </citation>
    <scope>IDENTIFICATION</scope>
    <source>
        <tissue evidence="3">Leaf</tissue>
    </source>
</reference>
<dbReference type="PANTHER" id="PTHR13237">
    <property type="entry name" value="SOMETHING ABOUT SILENCING PROTEIN 10-RELATED"/>
    <property type="match status" value="1"/>
</dbReference>
<evidence type="ECO:0000313" key="2">
    <source>
        <dbReference type="Proteomes" id="UP000694864"/>
    </source>
</evidence>
<dbReference type="InterPro" id="IPR007146">
    <property type="entry name" value="Sas10/Utp3/C1D"/>
</dbReference>
<sequence length="307" mass="35417">MRIMEEIANPGLVDKIKKEAPQLATVLREMKNGLDVVRSKVEDLTAKVKANSFPTTDGISYLEAKHLLLLSYCQCLVYYLLRKTKGLSIDSHPVVTSLVEIRMFLEKIRPIDKKLQYQIQKLTTAGGSATDLAEGKGSGPAKESEDLSNYKPKPDLLADKTEDDQEDGVYRPPKFAPMSMDDKTSKQERNAARKEKHFLRATEDTYWKDVLDDLEDKPEEIRDFYGAESREQKKFITQYERQQQAEEELFTRAPRTKEDKRREKRLKSSSGLLGLTENFMDEFKFLDKDGEQPRKRGGSFKKRKTRH</sequence>
<feature type="region of interest" description="Disordered" evidence="1">
    <location>
        <begin position="286"/>
        <end position="307"/>
    </location>
</feature>
<dbReference type="PANTHER" id="PTHR13237:SF9">
    <property type="entry name" value="NEUROGUIDIN"/>
    <property type="match status" value="1"/>
</dbReference>
<reference evidence="2" key="1">
    <citation type="journal article" date="2014" name="Nat. Commun.">
        <title>The emerging biofuel crop Camelina sativa retains a highly undifferentiated hexaploid genome structure.</title>
        <authorList>
            <person name="Kagale S."/>
            <person name="Koh C."/>
            <person name="Nixon J."/>
            <person name="Bollina V."/>
            <person name="Clarke W.E."/>
            <person name="Tuteja R."/>
            <person name="Spillane C."/>
            <person name="Robinson S.J."/>
            <person name="Links M.G."/>
            <person name="Clarke C."/>
            <person name="Higgins E.E."/>
            <person name="Huebert T."/>
            <person name="Sharpe A.G."/>
            <person name="Parkin I.A."/>
        </authorList>
    </citation>
    <scope>NUCLEOTIDE SEQUENCE [LARGE SCALE GENOMIC DNA]</scope>
    <source>
        <strain evidence="2">cv. DH55</strain>
    </source>
</reference>
<feature type="region of interest" description="Disordered" evidence="1">
    <location>
        <begin position="128"/>
        <end position="189"/>
    </location>
</feature>
<dbReference type="Pfam" id="PF04000">
    <property type="entry name" value="Sas10_Utp3"/>
    <property type="match status" value="1"/>
</dbReference>
<evidence type="ECO:0000313" key="3">
    <source>
        <dbReference type="RefSeq" id="XP_010457995.1"/>
    </source>
</evidence>
<accession>A0ABM0VLF6</accession>
<proteinExistence type="predicted"/>